<dbReference type="AlphaFoldDB" id="A0A8T0HG26"/>
<dbReference type="InterPro" id="IPR008914">
    <property type="entry name" value="PEBP"/>
</dbReference>
<proteinExistence type="inferred from homology"/>
<dbReference type="PANTHER" id="PTHR11362:SF82">
    <property type="entry name" value="PHOSPHATIDYLETHANOLAMINE-BINDING PROTEIN 4"/>
    <property type="match status" value="1"/>
</dbReference>
<dbReference type="SUPFAM" id="SSF49777">
    <property type="entry name" value="PEBP-like"/>
    <property type="match status" value="1"/>
</dbReference>
<dbReference type="InterPro" id="IPR035810">
    <property type="entry name" value="PEBP_euk"/>
</dbReference>
<dbReference type="Gene3D" id="3.90.280.10">
    <property type="entry name" value="PEBP-like"/>
    <property type="match status" value="1"/>
</dbReference>
<dbReference type="PANTHER" id="PTHR11362">
    <property type="entry name" value="PHOSPHATIDYLETHANOLAMINE-BINDING PROTEIN"/>
    <property type="match status" value="1"/>
</dbReference>
<organism evidence="3 4">
    <name type="scientific">Ceratodon purpureus</name>
    <name type="common">Fire moss</name>
    <name type="synonym">Dicranum purpureum</name>
    <dbReference type="NCBI Taxonomy" id="3225"/>
    <lineage>
        <taxon>Eukaryota</taxon>
        <taxon>Viridiplantae</taxon>
        <taxon>Streptophyta</taxon>
        <taxon>Embryophyta</taxon>
        <taxon>Bryophyta</taxon>
        <taxon>Bryophytina</taxon>
        <taxon>Bryopsida</taxon>
        <taxon>Dicranidae</taxon>
        <taxon>Pseudoditrichales</taxon>
        <taxon>Ditrichaceae</taxon>
        <taxon>Ceratodon</taxon>
    </lineage>
</organism>
<evidence type="ECO:0000256" key="1">
    <source>
        <dbReference type="ARBA" id="ARBA00007091"/>
    </source>
</evidence>
<dbReference type="InterPro" id="IPR036610">
    <property type="entry name" value="PEBP-like_sf"/>
</dbReference>
<sequence length="240" mass="25901">MSRSVDPLVVGRVIGDVIDMFVPSVDMAVLYTSRQVSNGCQMKPSATSEPPGIRVTDKNGGANNFFTLIMTDPDAPSPSEPSLREWVHWIVTDIPGQSLHTSPVIKRSVAGQGSNKRAREPVSSSAKQPNAERNKKRPATESSSTDKPAPEIGSKAEQDTVKASTTGKEVVPYVGPCPPIGIHRYIFALFKQPSGQPLLVTPPPMRNNFNTRSFAVEHGLGLPVAATYFNAAKEPGSRRR</sequence>
<dbReference type="PROSITE" id="PS01220">
    <property type="entry name" value="PBP"/>
    <property type="match status" value="1"/>
</dbReference>
<feature type="region of interest" description="Disordered" evidence="2">
    <location>
        <begin position="107"/>
        <end position="173"/>
    </location>
</feature>
<name>A0A8T0HG26_CERPU</name>
<evidence type="ECO:0008006" key="5">
    <source>
        <dbReference type="Google" id="ProtNLM"/>
    </source>
</evidence>
<comment type="similarity">
    <text evidence="1">Belongs to the phosphatidylethanolamine-binding protein family.</text>
</comment>
<accession>A0A8T0HG26</accession>
<dbReference type="Pfam" id="PF01161">
    <property type="entry name" value="PBP"/>
    <property type="match status" value="1"/>
</dbReference>
<gene>
    <name evidence="3" type="ORF">KC19_6G077700</name>
</gene>
<evidence type="ECO:0000313" key="3">
    <source>
        <dbReference type="EMBL" id="KAG0569254.1"/>
    </source>
</evidence>
<dbReference type="CDD" id="cd00866">
    <property type="entry name" value="PEBP_euk"/>
    <property type="match status" value="1"/>
</dbReference>
<reference evidence="3 4" key="1">
    <citation type="submission" date="2020-06" db="EMBL/GenBank/DDBJ databases">
        <title>WGS assembly of Ceratodon purpureus strain R40.</title>
        <authorList>
            <person name="Carey S.B."/>
            <person name="Jenkins J."/>
            <person name="Shu S."/>
            <person name="Lovell J.T."/>
            <person name="Sreedasyam A."/>
            <person name="Maumus F."/>
            <person name="Tiley G.P."/>
            <person name="Fernandez-Pozo N."/>
            <person name="Barry K."/>
            <person name="Chen C."/>
            <person name="Wang M."/>
            <person name="Lipzen A."/>
            <person name="Daum C."/>
            <person name="Saski C.A."/>
            <person name="Payton A.C."/>
            <person name="Mcbreen J.C."/>
            <person name="Conrad R.E."/>
            <person name="Kollar L.M."/>
            <person name="Olsson S."/>
            <person name="Huttunen S."/>
            <person name="Landis J.B."/>
            <person name="Wickett N.J."/>
            <person name="Johnson M.G."/>
            <person name="Rensing S.A."/>
            <person name="Grimwood J."/>
            <person name="Schmutz J."/>
            <person name="Mcdaniel S.F."/>
        </authorList>
    </citation>
    <scope>NUCLEOTIDE SEQUENCE [LARGE SCALE GENOMIC DNA]</scope>
    <source>
        <strain evidence="3 4">R40</strain>
    </source>
</reference>
<dbReference type="Proteomes" id="UP000822688">
    <property type="component" value="Chromosome 6"/>
</dbReference>
<dbReference type="EMBL" id="CM026427">
    <property type="protein sequence ID" value="KAG0569254.1"/>
    <property type="molecule type" value="Genomic_DNA"/>
</dbReference>
<dbReference type="InterPro" id="IPR001858">
    <property type="entry name" value="Phosphatidylethanolamine-bd_CS"/>
</dbReference>
<comment type="caution">
    <text evidence="3">The sequence shown here is derived from an EMBL/GenBank/DDBJ whole genome shotgun (WGS) entry which is preliminary data.</text>
</comment>
<evidence type="ECO:0000256" key="2">
    <source>
        <dbReference type="SAM" id="MobiDB-lite"/>
    </source>
</evidence>
<protein>
    <recommendedName>
        <fullName evidence="5">MFT-like protein</fullName>
    </recommendedName>
</protein>
<evidence type="ECO:0000313" key="4">
    <source>
        <dbReference type="Proteomes" id="UP000822688"/>
    </source>
</evidence>
<keyword evidence="4" id="KW-1185">Reference proteome</keyword>